<dbReference type="KEGG" id="apes:FOC84_10700"/>
<sequence>MFERIDRLITNHDFAFQAWSDRYGKGVWAALGLWENMVDTVRDLSSAGDLDMIAATEYVFSVSWLPVVTGRTLNEAVAALEEKLASLPQDQLNRGSEWSAAVQRAIEDLRYSWEAADAYGDLEGKLPTLPAKYSDLVAAR</sequence>
<keyword evidence="2" id="KW-1185">Reference proteome</keyword>
<reference evidence="1 2" key="1">
    <citation type="submission" date="2020-05" db="EMBL/GenBank/DDBJ databases">
        <title>FDA dAtabase for Regulatory Grade micrObial Sequences (FDA-ARGOS): Supporting development and validation of Infectious Disease Dx tests.</title>
        <authorList>
            <person name="Sproer C."/>
            <person name="Gronow S."/>
            <person name="Severitt S."/>
            <person name="Schroder I."/>
            <person name="Tallon L."/>
            <person name="Sadzewicz L."/>
            <person name="Zhao X."/>
            <person name="Vavikolanu K."/>
            <person name="Mehta A."/>
            <person name="Aluvathingal J."/>
            <person name="Nadendla S."/>
            <person name="Myers T."/>
            <person name="Yan Y."/>
            <person name="Sichtig H."/>
        </authorList>
    </citation>
    <scope>NUCLEOTIDE SEQUENCE [LARGE SCALE GENOMIC DNA]</scope>
    <source>
        <strain evidence="1 2">FDAARGOS_790</strain>
    </source>
</reference>
<gene>
    <name evidence="1" type="ORF">FOC84_10700</name>
</gene>
<proteinExistence type="predicted"/>
<dbReference type="AlphaFoldDB" id="A0A7D4DWS6"/>
<dbReference type="Proteomes" id="UP000500970">
    <property type="component" value="Chromosome"/>
</dbReference>
<accession>A0A7D4DWS6</accession>
<evidence type="ECO:0000313" key="2">
    <source>
        <dbReference type="Proteomes" id="UP000500970"/>
    </source>
</evidence>
<name>A0A7D4DWS6_9BURK</name>
<dbReference type="EMBL" id="CP053985">
    <property type="protein sequence ID" value="QKH35385.1"/>
    <property type="molecule type" value="Genomic_DNA"/>
</dbReference>
<organism evidence="1 2">
    <name type="scientific">Achromobacter pestifer</name>
    <dbReference type="NCBI Taxonomy" id="1353889"/>
    <lineage>
        <taxon>Bacteria</taxon>
        <taxon>Pseudomonadati</taxon>
        <taxon>Pseudomonadota</taxon>
        <taxon>Betaproteobacteria</taxon>
        <taxon>Burkholderiales</taxon>
        <taxon>Alcaligenaceae</taxon>
        <taxon>Achromobacter</taxon>
    </lineage>
</organism>
<protein>
    <submittedName>
        <fullName evidence="1">Uncharacterized protein</fullName>
    </submittedName>
</protein>
<evidence type="ECO:0000313" key="1">
    <source>
        <dbReference type="EMBL" id="QKH35385.1"/>
    </source>
</evidence>
<dbReference type="RefSeq" id="WP_173144400.1">
    <property type="nucleotide sequence ID" value="NZ_CP053985.1"/>
</dbReference>